<feature type="transmembrane region" description="Helical" evidence="4">
    <location>
        <begin position="25"/>
        <end position="44"/>
    </location>
</feature>
<reference evidence="6 7" key="1">
    <citation type="submission" date="2019-07" db="EMBL/GenBank/DDBJ databases">
        <title>Complete genome sequence of Comamonas sp. NLF 7-7 isolated from livestock.</title>
        <authorList>
            <person name="Kim D.H."/>
            <person name="Kim J.G."/>
        </authorList>
    </citation>
    <scope>NUCLEOTIDE SEQUENCE [LARGE SCALE GENOMIC DNA]</scope>
    <source>
        <strain evidence="6 7">NLF 7-7</strain>
    </source>
</reference>
<dbReference type="InterPro" id="IPR036890">
    <property type="entry name" value="HATPase_C_sf"/>
</dbReference>
<proteinExistence type="predicted"/>
<dbReference type="InterPro" id="IPR011712">
    <property type="entry name" value="Sig_transdc_His_kin_sub3_dim/P"/>
</dbReference>
<dbReference type="InterPro" id="IPR050482">
    <property type="entry name" value="Sensor_HK_TwoCompSys"/>
</dbReference>
<dbReference type="Proteomes" id="UP000321199">
    <property type="component" value="Chromosome"/>
</dbReference>
<keyword evidence="4" id="KW-0812">Transmembrane</keyword>
<dbReference type="GO" id="GO:0000155">
    <property type="term" value="F:phosphorelay sensor kinase activity"/>
    <property type="evidence" value="ECO:0007669"/>
    <property type="project" value="InterPro"/>
</dbReference>
<keyword evidence="2 6" id="KW-0418">Kinase</keyword>
<dbReference type="RefSeq" id="WP_146912341.1">
    <property type="nucleotide sequence ID" value="NZ_CP042344.1"/>
</dbReference>
<evidence type="ECO:0000256" key="1">
    <source>
        <dbReference type="ARBA" id="ARBA00022679"/>
    </source>
</evidence>
<dbReference type="PROSITE" id="PS50109">
    <property type="entry name" value="HIS_KIN"/>
    <property type="match status" value="1"/>
</dbReference>
<dbReference type="GO" id="GO:0016020">
    <property type="term" value="C:membrane"/>
    <property type="evidence" value="ECO:0007669"/>
    <property type="project" value="InterPro"/>
</dbReference>
<dbReference type="AlphaFoldDB" id="A0A5B8RY14"/>
<evidence type="ECO:0000256" key="2">
    <source>
        <dbReference type="ARBA" id="ARBA00022777"/>
    </source>
</evidence>
<dbReference type="Gene3D" id="1.20.5.1930">
    <property type="match status" value="1"/>
</dbReference>
<keyword evidence="7" id="KW-1185">Reference proteome</keyword>
<dbReference type="InterPro" id="IPR003594">
    <property type="entry name" value="HATPase_dom"/>
</dbReference>
<dbReference type="PANTHER" id="PTHR24421">
    <property type="entry name" value="NITRATE/NITRITE SENSOR PROTEIN NARX-RELATED"/>
    <property type="match status" value="1"/>
</dbReference>
<keyword evidence="1" id="KW-0808">Transferase</keyword>
<evidence type="ECO:0000259" key="5">
    <source>
        <dbReference type="PROSITE" id="PS50109"/>
    </source>
</evidence>
<dbReference type="InterPro" id="IPR007891">
    <property type="entry name" value="CHASE3"/>
</dbReference>
<organism evidence="6 7">
    <name type="scientific">Comamonas flocculans</name>
    <dbReference type="NCBI Taxonomy" id="2597701"/>
    <lineage>
        <taxon>Bacteria</taxon>
        <taxon>Pseudomonadati</taxon>
        <taxon>Pseudomonadota</taxon>
        <taxon>Betaproteobacteria</taxon>
        <taxon>Burkholderiales</taxon>
        <taxon>Comamonadaceae</taxon>
        <taxon>Comamonas</taxon>
    </lineage>
</organism>
<keyword evidence="4" id="KW-1133">Transmembrane helix</keyword>
<dbReference type="KEGG" id="cof:FOZ74_06750"/>
<evidence type="ECO:0000256" key="3">
    <source>
        <dbReference type="ARBA" id="ARBA00023012"/>
    </source>
</evidence>
<keyword evidence="3" id="KW-0902">Two-component regulatory system</keyword>
<accession>A0A5B8RY14</accession>
<gene>
    <name evidence="6" type="ORF">FOZ74_06750</name>
</gene>
<dbReference type="EMBL" id="CP042344">
    <property type="protein sequence ID" value="QEA12747.1"/>
    <property type="molecule type" value="Genomic_DNA"/>
</dbReference>
<sequence length="463" mass="50986">MQPGDDTLNGPAPTPAPRRLRGTRSLRVALVIAVTCAVALLALINQSYQKFIDLNGERIDIQAIRESVDAVNNQLDIAESALRAILLTDEPVYHQRFDRTEGHVRELLAQLTASAAHTPLDAGPLSAFGVDARRRMTELSRVVQLARSGKPEAALFAGTSEAAMELRASGERIMADADALITDKNRDFARFVNYFRLAFLAAVMALLSGFVLYIQQRFRLREADLHERQLLLAQRNELESEVRRRTHALAMLATYLQEAVENERARLARELHDELGALMTAAKLDVARLRSRLAGEPEQVRERLEHLRDSLNQAIALKRRIMEGLYPSALRNLGLVPALEILLREFAQASGLQMQVQLQAVELDPGVELTIYRMVQEALTNIGKYARAGRVSVDMRVEAGRVRVGVCDDGVGFDPQPLAQGTHGLAGMRHRLLSCGGELQLKTRPGAGCELIALIPLTAGAPA</sequence>
<feature type="domain" description="Histidine kinase" evidence="5">
    <location>
        <begin position="266"/>
        <end position="459"/>
    </location>
</feature>
<dbReference type="SUPFAM" id="SSF55874">
    <property type="entry name" value="ATPase domain of HSP90 chaperone/DNA topoisomerase II/histidine kinase"/>
    <property type="match status" value="1"/>
</dbReference>
<feature type="transmembrane region" description="Helical" evidence="4">
    <location>
        <begin position="194"/>
        <end position="214"/>
    </location>
</feature>
<dbReference type="GO" id="GO:0046983">
    <property type="term" value="F:protein dimerization activity"/>
    <property type="evidence" value="ECO:0007669"/>
    <property type="project" value="InterPro"/>
</dbReference>
<dbReference type="SMART" id="SM00387">
    <property type="entry name" value="HATPase_c"/>
    <property type="match status" value="1"/>
</dbReference>
<dbReference type="Pfam" id="PF07730">
    <property type="entry name" value="HisKA_3"/>
    <property type="match status" value="1"/>
</dbReference>
<dbReference type="Pfam" id="PF02518">
    <property type="entry name" value="HATPase_c"/>
    <property type="match status" value="1"/>
</dbReference>
<dbReference type="Pfam" id="PF05227">
    <property type="entry name" value="CHASE3"/>
    <property type="match status" value="1"/>
</dbReference>
<name>A0A5B8RY14_9BURK</name>
<evidence type="ECO:0000256" key="4">
    <source>
        <dbReference type="SAM" id="Phobius"/>
    </source>
</evidence>
<dbReference type="OrthoDB" id="9782588at2"/>
<keyword evidence="4" id="KW-0472">Membrane</keyword>
<evidence type="ECO:0000313" key="6">
    <source>
        <dbReference type="EMBL" id="QEA12747.1"/>
    </source>
</evidence>
<dbReference type="Gene3D" id="3.30.565.10">
    <property type="entry name" value="Histidine kinase-like ATPase, C-terminal domain"/>
    <property type="match status" value="1"/>
</dbReference>
<protein>
    <submittedName>
        <fullName evidence="6">Histidine kinase</fullName>
    </submittedName>
</protein>
<dbReference type="InterPro" id="IPR005467">
    <property type="entry name" value="His_kinase_dom"/>
</dbReference>
<dbReference type="CDD" id="cd16917">
    <property type="entry name" value="HATPase_UhpB-NarQ-NarX-like"/>
    <property type="match status" value="1"/>
</dbReference>
<evidence type="ECO:0000313" key="7">
    <source>
        <dbReference type="Proteomes" id="UP000321199"/>
    </source>
</evidence>